<feature type="signal peptide" evidence="2">
    <location>
        <begin position="1"/>
        <end position="23"/>
    </location>
</feature>
<evidence type="ECO:0000256" key="1">
    <source>
        <dbReference type="SAM" id="Phobius"/>
    </source>
</evidence>
<evidence type="ECO:0000313" key="4">
    <source>
        <dbReference type="Proteomes" id="UP001620626"/>
    </source>
</evidence>
<keyword evidence="1" id="KW-0472">Membrane</keyword>
<evidence type="ECO:0000256" key="2">
    <source>
        <dbReference type="SAM" id="SignalP"/>
    </source>
</evidence>
<keyword evidence="4" id="KW-1185">Reference proteome</keyword>
<dbReference type="Proteomes" id="UP001620626">
    <property type="component" value="Unassembled WGS sequence"/>
</dbReference>
<organism evidence="3 4">
    <name type="scientific">Heterodera trifolii</name>
    <dbReference type="NCBI Taxonomy" id="157864"/>
    <lineage>
        <taxon>Eukaryota</taxon>
        <taxon>Metazoa</taxon>
        <taxon>Ecdysozoa</taxon>
        <taxon>Nematoda</taxon>
        <taxon>Chromadorea</taxon>
        <taxon>Rhabditida</taxon>
        <taxon>Tylenchina</taxon>
        <taxon>Tylenchomorpha</taxon>
        <taxon>Tylenchoidea</taxon>
        <taxon>Heteroderidae</taxon>
        <taxon>Heteroderinae</taxon>
        <taxon>Heterodera</taxon>
    </lineage>
</organism>
<sequence length="976" mass="111012">MKFALFFALFLAIDLLQLENVFATADLLIKAFTTESNNSDYLHYHLAKIVPAGPYQVIIWDQQVGHHDLLGASSSTSSSNRFCDGRAIFHVPRQRGAADQRQFVFLADAMRNDDNDANANLNDAALAKCFVHFHTVKTDRMGRFLLRSDGKLADRSSMFNQQYNVHLIALNDNSQPIVDDVSYPLSTKAVAQRVYVNDMRNSVDKICGHIDDRCVINFYPTGLDREKQMKEMTRRWLTDQQHYQEMSEMVNFFLIAVFHELIKNVKEKSALNVGILTSNEAKLIGHFWNKFASTKKNGLLHKRLRLIDHQMVRLIDDFCKIDDSFMRSHHELNNALSASNQPEKFCENWPKVKETANKYTNLATVMEAFGHWLHTSEQLNNDEENIIFFWIEVFSKRLQSRCYNWPFLDQNLFQQIGMMFVTVKDEHKLTSDKIVRIKDIKKELDNICRKVFQISANEQFNPVPWKEKLCTASYFQTVSPNDLRNKRKLSNEEENQTDDADTNAEDEQKICVICTVKERTAAAAPPPIASIEELENELLLVPADVNWGQQQQLEDQLSADANKNEADSYAVEEMSILENELNNNHDKFTSIVFGHFATLACSFMPSASMAPRQKRFGKTLLFGISSILFTVRAIWYIKLLGTSPNLSLEWAHNSLQLSISLNALGILYWFRTGGADYFNDFCTILSKTIGQNGVPSISTCSKICAYILAFICMFTCSIWAFRQVLQIEMNKNVHANSNGSYVEQHLSEMELISKQFISLFDVLVAIYAGFICSIALCLFYLSFQSVLAEWVTFQSVQFKDAIETGRISDSNFLTELCNTICPLLRFAHFTSNKLEQLGMNIFMTAVFCSISASFISSGGGGGPKNEPINWHLFNVVNSINNGAWGIFSLILLINVIKGPYDVHSKIREIREEVILTDSIWNSNGPKLISLTKTIITRISGTRIHRIGSQLFNLIFVAQVVFVYLLVSGSKCGQQPH</sequence>
<evidence type="ECO:0000313" key="3">
    <source>
        <dbReference type="EMBL" id="KAL3109971.1"/>
    </source>
</evidence>
<keyword evidence="1" id="KW-0812">Transmembrane</keyword>
<keyword evidence="1" id="KW-1133">Transmembrane helix</keyword>
<dbReference type="AlphaFoldDB" id="A0ABD2L457"/>
<dbReference type="EMBL" id="JBICBT010000551">
    <property type="protein sequence ID" value="KAL3109971.1"/>
    <property type="molecule type" value="Genomic_DNA"/>
</dbReference>
<comment type="caution">
    <text evidence="3">The sequence shown here is derived from an EMBL/GenBank/DDBJ whole genome shotgun (WGS) entry which is preliminary data.</text>
</comment>
<keyword evidence="2" id="KW-0732">Signal</keyword>
<feature type="transmembrane region" description="Helical" evidence="1">
    <location>
        <begin position="619"/>
        <end position="638"/>
    </location>
</feature>
<proteinExistence type="predicted"/>
<feature type="transmembrane region" description="Helical" evidence="1">
    <location>
        <begin position="841"/>
        <end position="862"/>
    </location>
</feature>
<feature type="chain" id="PRO_5044787527" evidence="2">
    <location>
        <begin position="24"/>
        <end position="976"/>
    </location>
</feature>
<feature type="transmembrane region" description="Helical" evidence="1">
    <location>
        <begin position="756"/>
        <end position="781"/>
    </location>
</feature>
<reference evidence="3 4" key="1">
    <citation type="submission" date="2024-10" db="EMBL/GenBank/DDBJ databases">
        <authorList>
            <person name="Kim D."/>
        </authorList>
    </citation>
    <scope>NUCLEOTIDE SEQUENCE [LARGE SCALE GENOMIC DNA]</scope>
    <source>
        <strain evidence="3">BH-2024</strain>
    </source>
</reference>
<feature type="transmembrane region" description="Helical" evidence="1">
    <location>
        <begin position="703"/>
        <end position="721"/>
    </location>
</feature>
<protein>
    <submittedName>
        <fullName evidence="3">Uncharacterized protein</fullName>
    </submittedName>
</protein>
<gene>
    <name evidence="3" type="ORF">niasHT_017344</name>
</gene>
<name>A0ABD2L457_9BILA</name>
<accession>A0ABD2L457</accession>
<feature type="transmembrane region" description="Helical" evidence="1">
    <location>
        <begin position="946"/>
        <end position="966"/>
    </location>
</feature>
<feature type="transmembrane region" description="Helical" evidence="1">
    <location>
        <begin position="882"/>
        <end position="900"/>
    </location>
</feature>